<organism evidence="1 2">
    <name type="scientific">Araneus ventricosus</name>
    <name type="common">Orbweaver spider</name>
    <name type="synonym">Epeira ventricosa</name>
    <dbReference type="NCBI Taxonomy" id="182803"/>
    <lineage>
        <taxon>Eukaryota</taxon>
        <taxon>Metazoa</taxon>
        <taxon>Ecdysozoa</taxon>
        <taxon>Arthropoda</taxon>
        <taxon>Chelicerata</taxon>
        <taxon>Arachnida</taxon>
        <taxon>Araneae</taxon>
        <taxon>Araneomorphae</taxon>
        <taxon>Entelegynae</taxon>
        <taxon>Araneoidea</taxon>
        <taxon>Araneidae</taxon>
        <taxon>Araneus</taxon>
    </lineage>
</organism>
<reference evidence="1 2" key="1">
    <citation type="journal article" date="2019" name="Sci. Rep.">
        <title>Orb-weaving spider Araneus ventricosus genome elucidates the spidroin gene catalogue.</title>
        <authorList>
            <person name="Kono N."/>
            <person name="Nakamura H."/>
            <person name="Ohtoshi R."/>
            <person name="Moran D.A.P."/>
            <person name="Shinohara A."/>
            <person name="Yoshida Y."/>
            <person name="Fujiwara M."/>
            <person name="Mori M."/>
            <person name="Tomita M."/>
            <person name="Arakawa K."/>
        </authorList>
    </citation>
    <scope>NUCLEOTIDE SEQUENCE [LARGE SCALE GENOMIC DNA]</scope>
</reference>
<gene>
    <name evidence="1" type="ORF">AVEN_22404_1</name>
</gene>
<evidence type="ECO:0000313" key="1">
    <source>
        <dbReference type="EMBL" id="GBN99787.1"/>
    </source>
</evidence>
<dbReference type="EMBL" id="BGPR01028568">
    <property type="protein sequence ID" value="GBN99787.1"/>
    <property type="molecule type" value="Genomic_DNA"/>
</dbReference>
<protein>
    <submittedName>
        <fullName evidence="1">Uncharacterized protein</fullName>
    </submittedName>
</protein>
<name>A0A4Y2TGV9_ARAVE</name>
<keyword evidence="2" id="KW-1185">Reference proteome</keyword>
<comment type="caution">
    <text evidence="1">The sequence shown here is derived from an EMBL/GenBank/DDBJ whole genome shotgun (WGS) entry which is preliminary data.</text>
</comment>
<accession>A0A4Y2TGV9</accession>
<proteinExistence type="predicted"/>
<evidence type="ECO:0000313" key="2">
    <source>
        <dbReference type="Proteomes" id="UP000499080"/>
    </source>
</evidence>
<dbReference type="Proteomes" id="UP000499080">
    <property type="component" value="Unassembled WGS sequence"/>
</dbReference>
<dbReference type="AlphaFoldDB" id="A0A4Y2TGV9"/>
<sequence>MRPPNLCRTISCRKEWTSFKGQVYRQGHCVEALLIAWEGDVFHAIPPKHCFIRSHFFSRSIIRSRQASAGDSLSQQRPRVRQLLPQRGLLETNNSRRPTDIV</sequence>